<dbReference type="Proteomes" id="UP000185984">
    <property type="component" value="Unassembled WGS sequence"/>
</dbReference>
<dbReference type="AlphaFoldDB" id="A0A1U7HF95"/>
<sequence length="164" mass="18156">MNDIQAEITAIQTQIEALCQERTSLTTDPIDLESASPEEIANAYRRRAKQDLQLFAEVKGIDDAIAALEAQLAQKIELASQPQNNSLEQRVVAGKRQALAQAERINQLAAELAAELQSLKATADELSPGYWQVYYKPLITGFRSISVPYVRTDSDVLTIVNRIV</sequence>
<reference evidence="2 3" key="1">
    <citation type="submission" date="2016-11" db="EMBL/GenBank/DDBJ databases">
        <title>Draft Genome Sequences of Nine Cyanobacterial Strains from Diverse Habitats.</title>
        <authorList>
            <person name="Zhu T."/>
            <person name="Hou S."/>
            <person name="Lu X."/>
            <person name="Hess W.R."/>
        </authorList>
    </citation>
    <scope>NUCLEOTIDE SEQUENCE [LARGE SCALE GENOMIC DNA]</scope>
    <source>
        <strain evidence="2 3">5.2 s.c.1</strain>
    </source>
</reference>
<dbReference type="STRING" id="247279.NIES1031_20330"/>
<keyword evidence="3" id="KW-1185">Reference proteome</keyword>
<feature type="coiled-coil region" evidence="1">
    <location>
        <begin position="95"/>
        <end position="122"/>
    </location>
</feature>
<proteinExistence type="predicted"/>
<dbReference type="EMBL" id="MRCC01000021">
    <property type="protein sequence ID" value="OKH22253.1"/>
    <property type="molecule type" value="Genomic_DNA"/>
</dbReference>
<dbReference type="OrthoDB" id="484549at2"/>
<protein>
    <submittedName>
        <fullName evidence="2">Uncharacterized protein</fullName>
    </submittedName>
</protein>
<keyword evidence="1" id="KW-0175">Coiled coil</keyword>
<accession>A0A1U7HF95</accession>
<evidence type="ECO:0000313" key="3">
    <source>
        <dbReference type="Proteomes" id="UP000185984"/>
    </source>
</evidence>
<comment type="caution">
    <text evidence="2">The sequence shown here is derived from an EMBL/GenBank/DDBJ whole genome shotgun (WGS) entry which is preliminary data.</text>
</comment>
<name>A0A1U7HF95_9CHRO</name>
<evidence type="ECO:0000313" key="2">
    <source>
        <dbReference type="EMBL" id="OKH22253.1"/>
    </source>
</evidence>
<gene>
    <name evidence="2" type="ORF">NIES1031_20330</name>
</gene>
<evidence type="ECO:0000256" key="1">
    <source>
        <dbReference type="SAM" id="Coils"/>
    </source>
</evidence>
<organism evidence="2 3">
    <name type="scientific">Chroogloeocystis siderophila 5.2 s.c.1</name>
    <dbReference type="NCBI Taxonomy" id="247279"/>
    <lineage>
        <taxon>Bacteria</taxon>
        <taxon>Bacillati</taxon>
        <taxon>Cyanobacteriota</taxon>
        <taxon>Cyanophyceae</taxon>
        <taxon>Oscillatoriophycideae</taxon>
        <taxon>Chroococcales</taxon>
        <taxon>Chroococcaceae</taxon>
        <taxon>Chroogloeocystis</taxon>
    </lineage>
</organism>